<evidence type="ECO:0000313" key="4">
    <source>
        <dbReference type="EMBL" id="OLS02368.1"/>
    </source>
</evidence>
<dbReference type="EMBL" id="LTDM01000032">
    <property type="protein sequence ID" value="OLS02368.1"/>
    <property type="molecule type" value="Genomic_DNA"/>
</dbReference>
<dbReference type="Proteomes" id="UP000186112">
    <property type="component" value="Unassembled WGS sequence"/>
</dbReference>
<dbReference type="InterPro" id="IPR028896">
    <property type="entry name" value="GcvT/YgfZ/DmdA"/>
</dbReference>
<name>A0A1U7M5A0_TISCR</name>
<dbReference type="PIRSF" id="PIRSF006487">
    <property type="entry name" value="GcvT"/>
    <property type="match status" value="1"/>
</dbReference>
<keyword evidence="4" id="KW-0489">Methyltransferase</keyword>
<dbReference type="PANTHER" id="PTHR43757">
    <property type="entry name" value="AMINOMETHYLTRANSFERASE"/>
    <property type="match status" value="1"/>
</dbReference>
<feature type="binding site" evidence="1">
    <location>
        <position position="167"/>
    </location>
    <ligand>
        <name>substrate</name>
    </ligand>
</feature>
<dbReference type="AlphaFoldDB" id="A0A1U7M5A0"/>
<dbReference type="InterPro" id="IPR006222">
    <property type="entry name" value="GCVT_N"/>
</dbReference>
<keyword evidence="4" id="KW-0808">Transferase</keyword>
<dbReference type="GO" id="GO:0032259">
    <property type="term" value="P:methylation"/>
    <property type="evidence" value="ECO:0007669"/>
    <property type="project" value="UniProtKB-KW"/>
</dbReference>
<proteinExistence type="predicted"/>
<dbReference type="SUPFAM" id="SSF103025">
    <property type="entry name" value="Folate-binding domain"/>
    <property type="match status" value="1"/>
</dbReference>
<dbReference type="Pfam" id="PF08669">
    <property type="entry name" value="GCV_T_C"/>
    <property type="match status" value="1"/>
</dbReference>
<feature type="domain" description="GCVT N-terminal" evidence="2">
    <location>
        <begin position="5"/>
        <end position="233"/>
    </location>
</feature>
<dbReference type="Pfam" id="PF01571">
    <property type="entry name" value="GCV_T"/>
    <property type="match status" value="1"/>
</dbReference>
<dbReference type="Gene3D" id="3.30.1360.120">
    <property type="entry name" value="Probable tRNA modification gtpase trme, domain 1"/>
    <property type="match status" value="1"/>
</dbReference>
<dbReference type="RefSeq" id="WP_075727173.1">
    <property type="nucleotide sequence ID" value="NZ_LTDM01000032.1"/>
</dbReference>
<organism evidence="4 5">
    <name type="scientific">Tissierella creatinophila DSM 6911</name>
    <dbReference type="NCBI Taxonomy" id="1123403"/>
    <lineage>
        <taxon>Bacteria</taxon>
        <taxon>Bacillati</taxon>
        <taxon>Bacillota</taxon>
        <taxon>Tissierellia</taxon>
        <taxon>Tissierellales</taxon>
        <taxon>Tissierellaceae</taxon>
        <taxon>Tissierella</taxon>
    </lineage>
</organism>
<accession>A0A1U7M5A0</accession>
<protein>
    <submittedName>
        <fullName evidence="4">Aminomethyltransferase</fullName>
        <ecNumber evidence="4">2.1.2.10</ecNumber>
    </submittedName>
</protein>
<sequence>MKNQELLRKEHEAIRNNVGFFDFTHETLEVTGKDAKDFLDYVCVNDVENMKKGDALYTTILKEDANTVDDVIVFYYGEDKYWITTALMKELSKWLKDHVGDKDVNFKDITANTALYAVQGPRSKDVLNDILEDSVDDLGYFQFKETKVDDIYVMASRTGFTGELGYELHFDPKYTDKIVDKLKEKGKSYDLEEITTDVIVSSLPTEKGYITSADFLGANPVELGLEWSVDCEKDFIGKQKLCVLKEEGPKRNLLGFKVGDKDAKIEKGNKVKLNGETIGEVTKYTYGYTVDEYIGYALVDSKANKGDKVVIVTSDGEVEVTLQERMFYDPKGERVRG</sequence>
<gene>
    <name evidence="4" type="primary">gcvT_1</name>
    <name evidence="4" type="ORF">TICRE_17550</name>
</gene>
<evidence type="ECO:0000259" key="3">
    <source>
        <dbReference type="Pfam" id="PF08669"/>
    </source>
</evidence>
<evidence type="ECO:0000259" key="2">
    <source>
        <dbReference type="Pfam" id="PF01571"/>
    </source>
</evidence>
<dbReference type="GO" id="GO:0004047">
    <property type="term" value="F:aminomethyltransferase activity"/>
    <property type="evidence" value="ECO:0007669"/>
    <property type="project" value="UniProtKB-EC"/>
</dbReference>
<feature type="domain" description="Aminomethyltransferase C-terminal" evidence="3">
    <location>
        <begin position="251"/>
        <end position="329"/>
    </location>
</feature>
<comment type="caution">
    <text evidence="4">The sequence shown here is derived from an EMBL/GenBank/DDBJ whole genome shotgun (WGS) entry which is preliminary data.</text>
</comment>
<reference evidence="4 5" key="1">
    <citation type="submission" date="2016-02" db="EMBL/GenBank/DDBJ databases">
        <title>Genome sequence of Tissierella creatinophila DSM 6911.</title>
        <authorList>
            <person name="Poehlein A."/>
            <person name="Daniel R."/>
        </authorList>
    </citation>
    <scope>NUCLEOTIDE SEQUENCE [LARGE SCALE GENOMIC DNA]</scope>
    <source>
        <strain evidence="4 5">DSM 6911</strain>
    </source>
</reference>
<dbReference type="EC" id="2.1.2.10" evidence="4"/>
<dbReference type="InterPro" id="IPR029043">
    <property type="entry name" value="GcvT/YgfZ_C"/>
</dbReference>
<dbReference type="GO" id="GO:0008168">
    <property type="term" value="F:methyltransferase activity"/>
    <property type="evidence" value="ECO:0007669"/>
    <property type="project" value="UniProtKB-KW"/>
</dbReference>
<keyword evidence="5" id="KW-1185">Reference proteome</keyword>
<dbReference type="PANTHER" id="PTHR43757:SF2">
    <property type="entry name" value="AMINOMETHYLTRANSFERASE, MITOCHONDRIAL"/>
    <property type="match status" value="1"/>
</dbReference>
<evidence type="ECO:0000313" key="5">
    <source>
        <dbReference type="Proteomes" id="UP000186112"/>
    </source>
</evidence>
<dbReference type="InterPro" id="IPR027266">
    <property type="entry name" value="TrmE/GcvT-like"/>
</dbReference>
<dbReference type="InterPro" id="IPR013977">
    <property type="entry name" value="GcvT_C"/>
</dbReference>
<evidence type="ECO:0000256" key="1">
    <source>
        <dbReference type="PIRSR" id="PIRSR006487-1"/>
    </source>
</evidence>
<dbReference type="OrthoDB" id="9774591at2"/>
<dbReference type="SUPFAM" id="SSF101790">
    <property type="entry name" value="Aminomethyltransferase beta-barrel domain"/>
    <property type="match status" value="1"/>
</dbReference>